<feature type="transmembrane region" description="Helical" evidence="1">
    <location>
        <begin position="118"/>
        <end position="136"/>
    </location>
</feature>
<dbReference type="EMBL" id="JAEMNX010000031">
    <property type="protein sequence ID" value="MBJ7539747.1"/>
    <property type="molecule type" value="Genomic_DNA"/>
</dbReference>
<keyword evidence="1" id="KW-0812">Transmembrane</keyword>
<keyword evidence="1" id="KW-0472">Membrane</keyword>
<name>A0A934JWZ3_9GAMM</name>
<keyword evidence="3" id="KW-1185">Reference proteome</keyword>
<accession>A0A934JWZ3</accession>
<feature type="transmembrane region" description="Helical" evidence="1">
    <location>
        <begin position="51"/>
        <end position="75"/>
    </location>
</feature>
<reference evidence="2" key="1">
    <citation type="submission" date="2020-12" db="EMBL/GenBank/DDBJ databases">
        <title>Marinomonas arctica sp. nov., a psychrotolerant bacterium isolated from the Arctic.</title>
        <authorList>
            <person name="Zhang Y."/>
        </authorList>
    </citation>
    <scope>NUCLEOTIDE SEQUENCE</scope>
    <source>
        <strain evidence="2">C1424</strain>
    </source>
</reference>
<evidence type="ECO:0000313" key="3">
    <source>
        <dbReference type="Proteomes" id="UP000628710"/>
    </source>
</evidence>
<gene>
    <name evidence="2" type="ORF">I8J31_18910</name>
</gene>
<comment type="caution">
    <text evidence="2">The sequence shown here is derived from an EMBL/GenBank/DDBJ whole genome shotgun (WGS) entry which is preliminary data.</text>
</comment>
<dbReference type="RefSeq" id="WP_199470142.1">
    <property type="nucleotide sequence ID" value="NZ_JAEMNX010000031.1"/>
</dbReference>
<feature type="transmembrane region" description="Helical" evidence="1">
    <location>
        <begin position="12"/>
        <end position="31"/>
    </location>
</feature>
<evidence type="ECO:0000256" key="1">
    <source>
        <dbReference type="SAM" id="Phobius"/>
    </source>
</evidence>
<dbReference type="AlphaFoldDB" id="A0A934JWZ3"/>
<proteinExistence type="predicted"/>
<organism evidence="2 3">
    <name type="scientific">Marinomonas transparens</name>
    <dbReference type="NCBI Taxonomy" id="2795388"/>
    <lineage>
        <taxon>Bacteria</taxon>
        <taxon>Pseudomonadati</taxon>
        <taxon>Pseudomonadota</taxon>
        <taxon>Gammaproteobacteria</taxon>
        <taxon>Oceanospirillales</taxon>
        <taxon>Oceanospirillaceae</taxon>
        <taxon>Marinomonas</taxon>
    </lineage>
</organism>
<keyword evidence="1" id="KW-1133">Transmembrane helix</keyword>
<dbReference type="Proteomes" id="UP000628710">
    <property type="component" value="Unassembled WGS sequence"/>
</dbReference>
<sequence length="143" mass="15637">MINDYPYRRVIIGFTLCPGLAGLLSGSVMLAEGMVSEDVNNVFELTRMILLIPLITGVGGFVMFCIPALAASIIYTMLHLFKSWRSYFFITLVGGCVACLWSLIVFGSHVDVQSTGPYLAFALGAVSSLLMAYLVLPKKPKKY</sequence>
<feature type="transmembrane region" description="Helical" evidence="1">
    <location>
        <begin position="87"/>
        <end position="106"/>
    </location>
</feature>
<evidence type="ECO:0000313" key="2">
    <source>
        <dbReference type="EMBL" id="MBJ7539747.1"/>
    </source>
</evidence>
<protein>
    <submittedName>
        <fullName evidence="2">Uncharacterized protein</fullName>
    </submittedName>
</protein>